<organism evidence="1 2">
    <name type="scientific">Trinickia fusca</name>
    <dbReference type="NCBI Taxonomy" id="2419777"/>
    <lineage>
        <taxon>Bacteria</taxon>
        <taxon>Pseudomonadati</taxon>
        <taxon>Pseudomonadota</taxon>
        <taxon>Betaproteobacteria</taxon>
        <taxon>Burkholderiales</taxon>
        <taxon>Burkholderiaceae</taxon>
        <taxon>Trinickia</taxon>
    </lineage>
</organism>
<comment type="caution">
    <text evidence="1">The sequence shown here is derived from an EMBL/GenBank/DDBJ whole genome shotgun (WGS) entry which is preliminary data.</text>
</comment>
<dbReference type="RefSeq" id="WP_121278801.1">
    <property type="nucleotide sequence ID" value="NZ_RBZV01000006.1"/>
</dbReference>
<keyword evidence="2" id="KW-1185">Reference proteome</keyword>
<name>A0A494X8M9_9BURK</name>
<proteinExistence type="predicted"/>
<reference evidence="1 2" key="1">
    <citation type="submission" date="2018-10" db="EMBL/GenBank/DDBJ databases">
        <title>Paraburkholderia sp. 7MK8-2, isolated from soil.</title>
        <authorList>
            <person name="Gao Z.-H."/>
            <person name="Qiu L.-H."/>
        </authorList>
    </citation>
    <scope>NUCLEOTIDE SEQUENCE [LARGE SCALE GENOMIC DNA]</scope>
    <source>
        <strain evidence="1 2">7MK8-2</strain>
    </source>
</reference>
<evidence type="ECO:0000313" key="1">
    <source>
        <dbReference type="EMBL" id="RKP46918.1"/>
    </source>
</evidence>
<dbReference type="EMBL" id="RBZV01000006">
    <property type="protein sequence ID" value="RKP46918.1"/>
    <property type="molecule type" value="Genomic_DNA"/>
</dbReference>
<evidence type="ECO:0000313" key="2">
    <source>
        <dbReference type="Proteomes" id="UP000280434"/>
    </source>
</evidence>
<accession>A0A494X8M9</accession>
<dbReference type="AlphaFoldDB" id="A0A494X8M9"/>
<dbReference type="Proteomes" id="UP000280434">
    <property type="component" value="Unassembled WGS sequence"/>
</dbReference>
<protein>
    <submittedName>
        <fullName evidence="1">Uncharacterized protein</fullName>
    </submittedName>
</protein>
<sequence length="72" mass="8469">MTSMVEIGAFLRRRHLDEKMPASVMADQRFLTWLRGANHRTNVARVDKDTREDCSAKFMGERVKVRQTDWSQ</sequence>
<gene>
    <name evidence="1" type="ORF">D7S89_16335</name>
</gene>